<name>A0ABD2WR43_9HYME</name>
<feature type="transmembrane region" description="Helical" evidence="5">
    <location>
        <begin position="112"/>
        <end position="130"/>
    </location>
</feature>
<dbReference type="Gene3D" id="1.20.1250.20">
    <property type="entry name" value="MFS general substrate transporter like domains"/>
    <property type="match status" value="1"/>
</dbReference>
<evidence type="ECO:0000313" key="7">
    <source>
        <dbReference type="EMBL" id="KAL3394916.1"/>
    </source>
</evidence>
<dbReference type="EMBL" id="JBJJXI010000087">
    <property type="protein sequence ID" value="KAL3394916.1"/>
    <property type="molecule type" value="Genomic_DNA"/>
</dbReference>
<dbReference type="FunFam" id="1.20.1250.20:FF:000249">
    <property type="entry name" value="facilitated trehalose transporter Tret1"/>
    <property type="match status" value="1"/>
</dbReference>
<dbReference type="InterPro" id="IPR005829">
    <property type="entry name" value="Sugar_transporter_CS"/>
</dbReference>
<evidence type="ECO:0000256" key="4">
    <source>
        <dbReference type="ARBA" id="ARBA00023136"/>
    </source>
</evidence>
<feature type="transmembrane region" description="Helical" evidence="5">
    <location>
        <begin position="413"/>
        <end position="437"/>
    </location>
</feature>
<feature type="transmembrane region" description="Helical" evidence="5">
    <location>
        <begin position="379"/>
        <end position="401"/>
    </location>
</feature>
<evidence type="ECO:0000256" key="5">
    <source>
        <dbReference type="SAM" id="Phobius"/>
    </source>
</evidence>
<feature type="transmembrane region" description="Helical" evidence="5">
    <location>
        <begin position="41"/>
        <end position="63"/>
    </location>
</feature>
<feature type="transmembrane region" description="Helical" evidence="5">
    <location>
        <begin position="449"/>
        <end position="470"/>
    </location>
</feature>
<keyword evidence="4 5" id="KW-0472">Membrane</keyword>
<dbReference type="SUPFAM" id="SSF103473">
    <property type="entry name" value="MFS general substrate transporter"/>
    <property type="match status" value="1"/>
</dbReference>
<feature type="transmembrane region" description="Helical" evidence="5">
    <location>
        <begin position="196"/>
        <end position="215"/>
    </location>
</feature>
<keyword evidence="3 5" id="KW-1133">Transmembrane helix</keyword>
<reference evidence="7 8" key="1">
    <citation type="journal article" date="2024" name="bioRxiv">
        <title>A reference genome for Trichogramma kaykai: A tiny desert-dwelling parasitoid wasp with competing sex-ratio distorters.</title>
        <authorList>
            <person name="Culotta J."/>
            <person name="Lindsey A.R."/>
        </authorList>
    </citation>
    <scope>NUCLEOTIDE SEQUENCE [LARGE SCALE GENOMIC DNA]</scope>
    <source>
        <strain evidence="7 8">KSX58</strain>
    </source>
</reference>
<evidence type="ECO:0000256" key="3">
    <source>
        <dbReference type="ARBA" id="ARBA00022989"/>
    </source>
</evidence>
<dbReference type="InterPro" id="IPR005828">
    <property type="entry name" value="MFS_sugar_transport-like"/>
</dbReference>
<feature type="transmembrane region" description="Helical" evidence="5">
    <location>
        <begin position="482"/>
        <end position="500"/>
    </location>
</feature>
<accession>A0ABD2WR43</accession>
<comment type="caution">
    <text evidence="7">The sequence shown here is derived from an EMBL/GenBank/DDBJ whole genome shotgun (WGS) entry which is preliminary data.</text>
</comment>
<feature type="transmembrane region" description="Helical" evidence="5">
    <location>
        <begin position="165"/>
        <end position="184"/>
    </location>
</feature>
<comment type="subcellular location">
    <subcellularLocation>
        <location evidence="1">Membrane</location>
        <topology evidence="1">Multi-pass membrane protein</topology>
    </subcellularLocation>
</comment>
<sequence length="553" mass="61044">MVLHQFKEDMSRMTFTDTANGNGNKAEPKPVSRLKEAVPQFFAVGAKNLLLLTFGSSLGFPTILIPELQKPDPPVPVTLDELTWISCINLFLVPLGGFVSGLVSQRLGRRKTMMLATFPFVAAWFIFHYAQSAKTLCLAQAVTGLTGGLLEAPVLTYVAEVTQPHLRGLLSATSTMAVIIGIFTQMLTGSLVDWRTLALINLVYPAICFCALYLVPESPVWLAGKGRLDEAEKALCWLRGWVTPAQVEAEFRELCLNLNKPVRIQQVATIDSLRDGSVAAATAVDVKDPSATEPKAPRVAKWRPYLRRGFLLPFSLVALAFFINAFGGIAVLQVFAVSILVDLKTPIDKYHATVIVGIAQVLGTLICVFIIHFTGKRKISFVSVFGTGAAWLLVSVYGYLLMYERIDDQRHRWMPTALIVVTAFFSHVALKTLPWILAGEVFAPDVRSVASGSAGSIGYIFSSIANKLYLYMKQDMTLPGTFLFYAAVNFLGLVGLYYMLPETEGRTLKEIEDHFAGVQKLRNKPKKGQEVFKEKWAMSNPQAVKDDFESCRL</sequence>
<dbReference type="Proteomes" id="UP001627154">
    <property type="component" value="Unassembled WGS sequence"/>
</dbReference>
<dbReference type="PROSITE" id="PS50850">
    <property type="entry name" value="MFS"/>
    <property type="match status" value="1"/>
</dbReference>
<gene>
    <name evidence="7" type="ORF">TKK_010906</name>
</gene>
<keyword evidence="2 5" id="KW-0812">Transmembrane</keyword>
<dbReference type="AlphaFoldDB" id="A0ABD2WR43"/>
<dbReference type="PANTHER" id="PTHR48021:SF39">
    <property type="entry name" value="MAJOR FACILITATOR SUPERFAMILY (MFS) PROFILE DOMAIN-CONTAINING PROTEIN"/>
    <property type="match status" value="1"/>
</dbReference>
<proteinExistence type="predicted"/>
<dbReference type="PANTHER" id="PTHR48021">
    <property type="match status" value="1"/>
</dbReference>
<organism evidence="7 8">
    <name type="scientific">Trichogramma kaykai</name>
    <dbReference type="NCBI Taxonomy" id="54128"/>
    <lineage>
        <taxon>Eukaryota</taxon>
        <taxon>Metazoa</taxon>
        <taxon>Ecdysozoa</taxon>
        <taxon>Arthropoda</taxon>
        <taxon>Hexapoda</taxon>
        <taxon>Insecta</taxon>
        <taxon>Pterygota</taxon>
        <taxon>Neoptera</taxon>
        <taxon>Endopterygota</taxon>
        <taxon>Hymenoptera</taxon>
        <taxon>Apocrita</taxon>
        <taxon>Proctotrupomorpha</taxon>
        <taxon>Chalcidoidea</taxon>
        <taxon>Trichogrammatidae</taxon>
        <taxon>Trichogramma</taxon>
    </lineage>
</organism>
<evidence type="ECO:0000259" key="6">
    <source>
        <dbReference type="PROSITE" id="PS50850"/>
    </source>
</evidence>
<dbReference type="Pfam" id="PF00083">
    <property type="entry name" value="Sugar_tr"/>
    <property type="match status" value="1"/>
</dbReference>
<dbReference type="GO" id="GO:0016020">
    <property type="term" value="C:membrane"/>
    <property type="evidence" value="ECO:0007669"/>
    <property type="project" value="UniProtKB-SubCell"/>
</dbReference>
<evidence type="ECO:0000313" key="8">
    <source>
        <dbReference type="Proteomes" id="UP001627154"/>
    </source>
</evidence>
<dbReference type="InterPro" id="IPR036259">
    <property type="entry name" value="MFS_trans_sf"/>
</dbReference>
<feature type="domain" description="Major facilitator superfamily (MFS) profile" evidence="6">
    <location>
        <begin position="41"/>
        <end position="504"/>
    </location>
</feature>
<protein>
    <recommendedName>
        <fullName evidence="6">Major facilitator superfamily (MFS) profile domain-containing protein</fullName>
    </recommendedName>
</protein>
<dbReference type="InterPro" id="IPR020846">
    <property type="entry name" value="MFS_dom"/>
</dbReference>
<dbReference type="PROSITE" id="PS00217">
    <property type="entry name" value="SUGAR_TRANSPORT_2"/>
    <property type="match status" value="1"/>
</dbReference>
<dbReference type="InterPro" id="IPR050549">
    <property type="entry name" value="MFS_Trehalose_Transporter"/>
</dbReference>
<evidence type="ECO:0000256" key="1">
    <source>
        <dbReference type="ARBA" id="ARBA00004141"/>
    </source>
</evidence>
<feature type="transmembrane region" description="Helical" evidence="5">
    <location>
        <begin position="310"/>
        <end position="341"/>
    </location>
</feature>
<feature type="transmembrane region" description="Helical" evidence="5">
    <location>
        <begin position="353"/>
        <end position="373"/>
    </location>
</feature>
<evidence type="ECO:0000256" key="2">
    <source>
        <dbReference type="ARBA" id="ARBA00022692"/>
    </source>
</evidence>
<keyword evidence="8" id="KW-1185">Reference proteome</keyword>
<feature type="transmembrane region" description="Helical" evidence="5">
    <location>
        <begin position="83"/>
        <end position="103"/>
    </location>
</feature>